<dbReference type="Proteomes" id="UP000585638">
    <property type="component" value="Unassembled WGS sequence"/>
</dbReference>
<dbReference type="EMBL" id="JACHIR010000001">
    <property type="protein sequence ID" value="MBB5889124.1"/>
    <property type="molecule type" value="Genomic_DNA"/>
</dbReference>
<dbReference type="RefSeq" id="WP_184857809.1">
    <property type="nucleotide sequence ID" value="NZ_BAAAWY010000013.1"/>
</dbReference>
<accession>A0A7W9KAP3</accession>
<evidence type="ECO:0000313" key="1">
    <source>
        <dbReference type="EMBL" id="MBB5889124.1"/>
    </source>
</evidence>
<comment type="caution">
    <text evidence="1">The sequence shown here is derived from an EMBL/GenBank/DDBJ whole genome shotgun (WGS) entry which is preliminary data.</text>
</comment>
<dbReference type="AlphaFoldDB" id="A0A7W9KAP3"/>
<organism evidence="1 2">
    <name type="scientific">Kutzneria kofuensis</name>
    <dbReference type="NCBI Taxonomy" id="103725"/>
    <lineage>
        <taxon>Bacteria</taxon>
        <taxon>Bacillati</taxon>
        <taxon>Actinomycetota</taxon>
        <taxon>Actinomycetes</taxon>
        <taxon>Pseudonocardiales</taxon>
        <taxon>Pseudonocardiaceae</taxon>
        <taxon>Kutzneria</taxon>
    </lineage>
</organism>
<proteinExistence type="predicted"/>
<reference evidence="1 2" key="1">
    <citation type="submission" date="2020-08" db="EMBL/GenBank/DDBJ databases">
        <title>Sequencing the genomes of 1000 actinobacteria strains.</title>
        <authorList>
            <person name="Klenk H.-P."/>
        </authorList>
    </citation>
    <scope>NUCLEOTIDE SEQUENCE [LARGE SCALE GENOMIC DNA]</scope>
    <source>
        <strain evidence="1 2">DSM 43851</strain>
    </source>
</reference>
<name>A0A7W9KAP3_9PSEU</name>
<evidence type="ECO:0000313" key="2">
    <source>
        <dbReference type="Proteomes" id="UP000585638"/>
    </source>
</evidence>
<keyword evidence="2" id="KW-1185">Reference proteome</keyword>
<gene>
    <name evidence="1" type="ORF">BJ998_000320</name>
</gene>
<protein>
    <submittedName>
        <fullName evidence="1">Uncharacterized protein</fullName>
    </submittedName>
</protein>
<sequence length="72" mass="8817">MFEMMLYEDLVKAHMREAERCARHRRLVRLLRSHRRQDRVAKRVEQQGRPRRSGLRGRFLEVLLRPFTAWSA</sequence>